<protein>
    <submittedName>
        <fullName evidence="2">Uncharacterized protein</fullName>
    </submittedName>
</protein>
<name>A0A6A1VD95_9ROSI</name>
<dbReference type="AlphaFoldDB" id="A0A6A1VD95"/>
<evidence type="ECO:0000313" key="3">
    <source>
        <dbReference type="Proteomes" id="UP000516437"/>
    </source>
</evidence>
<sequence length="74" mass="7981">MTFSHAMALQHGELGEGSGEPYVMNVEQVETSAVTDEHSTAADTDVANASNINTPIIVNALWLSISLEITFHYC</sequence>
<proteinExistence type="predicted"/>
<evidence type="ECO:0000313" key="2">
    <source>
        <dbReference type="EMBL" id="KAB1210734.1"/>
    </source>
</evidence>
<dbReference type="EMBL" id="RXIC02000024">
    <property type="protein sequence ID" value="KAB1210734.1"/>
    <property type="molecule type" value="Genomic_DNA"/>
</dbReference>
<evidence type="ECO:0000256" key="1">
    <source>
        <dbReference type="SAM" id="MobiDB-lite"/>
    </source>
</evidence>
<gene>
    <name evidence="2" type="ORF">CJ030_MR6G019875</name>
</gene>
<dbReference type="OrthoDB" id="10426435at2759"/>
<dbReference type="Proteomes" id="UP000516437">
    <property type="component" value="Chromosome 6"/>
</dbReference>
<feature type="region of interest" description="Disordered" evidence="1">
    <location>
        <begin position="1"/>
        <end position="20"/>
    </location>
</feature>
<keyword evidence="3" id="KW-1185">Reference proteome</keyword>
<reference evidence="2 3" key="1">
    <citation type="journal article" date="2019" name="Plant Biotechnol. J.">
        <title>The red bayberry genome and genetic basis of sex determination.</title>
        <authorList>
            <person name="Jia H.M."/>
            <person name="Jia H.J."/>
            <person name="Cai Q.L."/>
            <person name="Wang Y."/>
            <person name="Zhao H.B."/>
            <person name="Yang W.F."/>
            <person name="Wang G.Y."/>
            <person name="Li Y.H."/>
            <person name="Zhan D.L."/>
            <person name="Shen Y.T."/>
            <person name="Niu Q.F."/>
            <person name="Chang L."/>
            <person name="Qiu J."/>
            <person name="Zhao L."/>
            <person name="Xie H.B."/>
            <person name="Fu W.Y."/>
            <person name="Jin J."/>
            <person name="Li X.W."/>
            <person name="Jiao Y."/>
            <person name="Zhou C.C."/>
            <person name="Tu T."/>
            <person name="Chai C.Y."/>
            <person name="Gao J.L."/>
            <person name="Fan L.J."/>
            <person name="van de Weg E."/>
            <person name="Wang J.Y."/>
            <person name="Gao Z.S."/>
        </authorList>
    </citation>
    <scope>NUCLEOTIDE SEQUENCE [LARGE SCALE GENOMIC DNA]</scope>
    <source>
        <tissue evidence="2">Leaves</tissue>
    </source>
</reference>
<comment type="caution">
    <text evidence="2">The sequence shown here is derived from an EMBL/GenBank/DDBJ whole genome shotgun (WGS) entry which is preliminary data.</text>
</comment>
<accession>A0A6A1VD95</accession>
<organism evidence="2 3">
    <name type="scientific">Morella rubra</name>
    <name type="common">Chinese bayberry</name>
    <dbReference type="NCBI Taxonomy" id="262757"/>
    <lineage>
        <taxon>Eukaryota</taxon>
        <taxon>Viridiplantae</taxon>
        <taxon>Streptophyta</taxon>
        <taxon>Embryophyta</taxon>
        <taxon>Tracheophyta</taxon>
        <taxon>Spermatophyta</taxon>
        <taxon>Magnoliopsida</taxon>
        <taxon>eudicotyledons</taxon>
        <taxon>Gunneridae</taxon>
        <taxon>Pentapetalae</taxon>
        <taxon>rosids</taxon>
        <taxon>fabids</taxon>
        <taxon>Fagales</taxon>
        <taxon>Myricaceae</taxon>
        <taxon>Morella</taxon>
    </lineage>
</organism>